<dbReference type="PRINTS" id="PR00145">
    <property type="entry name" value="ARGSUCLYASE"/>
</dbReference>
<keyword evidence="4 6" id="KW-0456">Lyase</keyword>
<dbReference type="CDD" id="cd01357">
    <property type="entry name" value="Aspartase"/>
    <property type="match status" value="1"/>
</dbReference>
<dbReference type="InterPro" id="IPR000362">
    <property type="entry name" value="Fumarate_lyase_fam"/>
</dbReference>
<evidence type="ECO:0000256" key="4">
    <source>
        <dbReference type="ARBA" id="ARBA00023239"/>
    </source>
</evidence>
<dbReference type="AlphaFoldDB" id="A0A2I1I676"/>
<feature type="domain" description="Fumarase C C-terminal" evidence="8">
    <location>
        <begin position="408"/>
        <end position="460"/>
    </location>
</feature>
<dbReference type="PANTHER" id="PTHR42696:SF2">
    <property type="entry name" value="ASPARTATE AMMONIA-LYASE"/>
    <property type="match status" value="1"/>
</dbReference>
<evidence type="ECO:0000256" key="1">
    <source>
        <dbReference type="ARBA" id="ARBA00005596"/>
    </source>
</evidence>
<dbReference type="GO" id="GO:0006099">
    <property type="term" value="P:tricarboxylic acid cycle"/>
    <property type="evidence" value="ECO:0007669"/>
    <property type="project" value="InterPro"/>
</dbReference>
<organism evidence="9 10">
    <name type="scientific">Schaalia turicensis</name>
    <dbReference type="NCBI Taxonomy" id="131111"/>
    <lineage>
        <taxon>Bacteria</taxon>
        <taxon>Bacillati</taxon>
        <taxon>Actinomycetota</taxon>
        <taxon>Actinomycetes</taxon>
        <taxon>Actinomycetales</taxon>
        <taxon>Actinomycetaceae</taxon>
        <taxon>Schaalia</taxon>
    </lineage>
</organism>
<dbReference type="NCBIfam" id="TIGR00839">
    <property type="entry name" value="aspA"/>
    <property type="match status" value="1"/>
</dbReference>
<dbReference type="InterPro" id="IPR004708">
    <property type="entry name" value="ApsA"/>
</dbReference>
<comment type="catalytic activity">
    <reaction evidence="6">
        <text>L-aspartate = fumarate + NH4(+)</text>
        <dbReference type="Rhea" id="RHEA:16601"/>
        <dbReference type="ChEBI" id="CHEBI:28938"/>
        <dbReference type="ChEBI" id="CHEBI:29806"/>
        <dbReference type="ChEBI" id="CHEBI:29991"/>
        <dbReference type="EC" id="4.3.1.1"/>
    </reaction>
</comment>
<dbReference type="InterPro" id="IPR020557">
    <property type="entry name" value="Fumarate_lyase_CS"/>
</dbReference>
<evidence type="ECO:0000256" key="5">
    <source>
        <dbReference type="NCBIfam" id="TIGR00839"/>
    </source>
</evidence>
<proteinExistence type="inferred from homology"/>
<dbReference type="Gene3D" id="1.10.40.30">
    <property type="entry name" value="Fumarase/aspartase (C-terminal domain)"/>
    <property type="match status" value="1"/>
</dbReference>
<sequence>MKRIEEDLLGAREVPLEVYWGIHTLRAIENYQISGTTIAEEPEFVRGMVAVKKASAMANRKLGTLSDTIADAIIWACDEILEDGRCLDQFPIDVFQGGAGTSVNMNTNEVVANLALEHLGYAKGRYAHVNPNDHVNKSQSTNDAYPTGFRLGLYKKVDDLVDELERLIESFASKGLQFHDVIKMGRTQLQDAVPMSLGKEFEAFSVLLDEEIPRLRNNSALLLEVNLGATAIGTGLNTPDGYQDTVVHCLREVTGLPIRGADNLLEATSDTGAYVSMHASIKRLAVKLSKICNDLRLLSSGPRAGLGEIRLPERAAGSSIMPAKVNPVIPEVVNQVCFKVMGNDVALTFAAEAGQLQLNVMEPVIGQTLFESINLLANAIRTLRELCVIGIEANEDVCRNNVLNSIGIVTYLNEVIGHANGDAVGRECARSGRNVREVVLEMGLLDEAALDELLSVENLLRPKYRDMNYYSGGDPSVVELGDEE</sequence>
<evidence type="ECO:0000313" key="9">
    <source>
        <dbReference type="EMBL" id="PKY66632.1"/>
    </source>
</evidence>
<dbReference type="InterPro" id="IPR024083">
    <property type="entry name" value="Fumarase/histidase_N"/>
</dbReference>
<gene>
    <name evidence="9" type="primary">aspA</name>
    <name evidence="9" type="ORF">CYJ25_03650</name>
</gene>
<evidence type="ECO:0000259" key="8">
    <source>
        <dbReference type="Pfam" id="PF10415"/>
    </source>
</evidence>
<accession>A0A2I1I676</accession>
<dbReference type="PRINTS" id="PR00149">
    <property type="entry name" value="FUMRATELYASE"/>
</dbReference>
<evidence type="ECO:0000256" key="6">
    <source>
        <dbReference type="RuleBase" id="RU362017"/>
    </source>
</evidence>
<dbReference type="FunFam" id="1.10.275.10:FF:000001">
    <property type="entry name" value="Fumarate hydratase, mitochondrial"/>
    <property type="match status" value="1"/>
</dbReference>
<dbReference type="FunFam" id="1.20.200.10:FF:000001">
    <property type="entry name" value="Fumarate hydratase, mitochondrial"/>
    <property type="match status" value="1"/>
</dbReference>
<dbReference type="RefSeq" id="WP_101627844.1">
    <property type="nucleotide sequence ID" value="NZ_PKKJ01000002.1"/>
</dbReference>
<evidence type="ECO:0000259" key="7">
    <source>
        <dbReference type="Pfam" id="PF00206"/>
    </source>
</evidence>
<dbReference type="GO" id="GO:0005829">
    <property type="term" value="C:cytosol"/>
    <property type="evidence" value="ECO:0007669"/>
    <property type="project" value="TreeGrafter"/>
</dbReference>
<dbReference type="InterPro" id="IPR018951">
    <property type="entry name" value="Fumarase_C_C"/>
</dbReference>
<dbReference type="Proteomes" id="UP000234545">
    <property type="component" value="Unassembled WGS sequence"/>
</dbReference>
<dbReference type="InterPro" id="IPR022761">
    <property type="entry name" value="Fumarate_lyase_N"/>
</dbReference>
<dbReference type="EMBL" id="PKKJ01000002">
    <property type="protein sequence ID" value="PKY66632.1"/>
    <property type="molecule type" value="Genomic_DNA"/>
</dbReference>
<reference evidence="9 10" key="1">
    <citation type="submission" date="2017-12" db="EMBL/GenBank/DDBJ databases">
        <title>Phylogenetic diversity of female urinary microbiome.</title>
        <authorList>
            <person name="Thomas-White K."/>
            <person name="Wolfe A.J."/>
        </authorList>
    </citation>
    <scope>NUCLEOTIDE SEQUENCE [LARGE SCALE GENOMIC DNA]</scope>
    <source>
        <strain evidence="9 10">UMB0250</strain>
    </source>
</reference>
<dbReference type="SUPFAM" id="SSF48557">
    <property type="entry name" value="L-aspartase-like"/>
    <property type="match status" value="1"/>
</dbReference>
<dbReference type="GO" id="GO:0008797">
    <property type="term" value="F:aspartate ammonia-lyase activity"/>
    <property type="evidence" value="ECO:0007669"/>
    <property type="project" value="UniProtKB-UniRule"/>
</dbReference>
<dbReference type="EC" id="4.3.1.1" evidence="2 5"/>
<evidence type="ECO:0000256" key="3">
    <source>
        <dbReference type="ARBA" id="ARBA00016146"/>
    </source>
</evidence>
<evidence type="ECO:0000313" key="10">
    <source>
        <dbReference type="Proteomes" id="UP000234545"/>
    </source>
</evidence>
<dbReference type="PROSITE" id="PS00163">
    <property type="entry name" value="FUMARATE_LYASES"/>
    <property type="match status" value="1"/>
</dbReference>
<comment type="caution">
    <text evidence="9">The sequence shown here is derived from an EMBL/GenBank/DDBJ whole genome shotgun (WGS) entry which is preliminary data.</text>
</comment>
<feature type="domain" description="Fumarate lyase N-terminal" evidence="7">
    <location>
        <begin position="11"/>
        <end position="342"/>
    </location>
</feature>
<dbReference type="Gene3D" id="1.20.200.10">
    <property type="entry name" value="Fumarase/aspartase (Central domain)"/>
    <property type="match status" value="1"/>
</dbReference>
<evidence type="ECO:0000256" key="2">
    <source>
        <dbReference type="ARBA" id="ARBA00012992"/>
    </source>
</evidence>
<dbReference type="GO" id="GO:0006531">
    <property type="term" value="P:aspartate metabolic process"/>
    <property type="evidence" value="ECO:0007669"/>
    <property type="project" value="InterPro"/>
</dbReference>
<comment type="similarity">
    <text evidence="1 6">Belongs to the class-II fumarase/aspartase family. Aspartase subfamily.</text>
</comment>
<dbReference type="PANTHER" id="PTHR42696">
    <property type="entry name" value="ASPARTATE AMMONIA-LYASE"/>
    <property type="match status" value="1"/>
</dbReference>
<name>A0A2I1I676_9ACTO</name>
<protein>
    <recommendedName>
        <fullName evidence="3 5">Aspartate ammonia-lyase</fullName>
        <shortName evidence="6">Aspartase</shortName>
        <ecNumber evidence="2 5">4.3.1.1</ecNumber>
    </recommendedName>
</protein>
<dbReference type="Pfam" id="PF10415">
    <property type="entry name" value="FumaraseC_C"/>
    <property type="match status" value="1"/>
</dbReference>
<dbReference type="Pfam" id="PF00206">
    <property type="entry name" value="Lyase_1"/>
    <property type="match status" value="1"/>
</dbReference>
<dbReference type="InterPro" id="IPR051546">
    <property type="entry name" value="Aspartate_Ammonia-Lyase"/>
</dbReference>
<dbReference type="NCBIfam" id="NF008909">
    <property type="entry name" value="PRK12273.1"/>
    <property type="match status" value="1"/>
</dbReference>
<dbReference type="InterPro" id="IPR008948">
    <property type="entry name" value="L-Aspartase-like"/>
</dbReference>
<dbReference type="Gene3D" id="1.10.275.10">
    <property type="entry name" value="Fumarase/aspartase (N-terminal domain)"/>
    <property type="match status" value="1"/>
</dbReference>
<dbReference type="OrthoDB" id="9802809at2"/>